<name>A0A0R1F410_9LACO</name>
<accession>A0A0R1F410</accession>
<dbReference type="RefSeq" id="WP_010009274.1">
    <property type="nucleotide sequence ID" value="NZ_AZCN01000090.1"/>
</dbReference>
<dbReference type="GeneID" id="65918211"/>
<dbReference type="AlphaFoldDB" id="A0A0R1F410"/>
<sequence>MGQLAQITPKLFATKPVIDQDQVRHAGIKYSTVILKGGAGQITNLATALVVHPEMYSVVFTATGQALNDRFAEYAALITTKKWLIYSQLASPFLVKLRRYGP</sequence>
<evidence type="ECO:0000313" key="1">
    <source>
        <dbReference type="EMBL" id="KRK14305.1"/>
    </source>
</evidence>
<comment type="caution">
    <text evidence="1">The sequence shown here is derived from an EMBL/GenBank/DDBJ whole genome shotgun (WGS) entry which is preliminary data.</text>
</comment>
<dbReference type="PATRIC" id="fig|913848.6.peg.2580"/>
<dbReference type="Proteomes" id="UP000051181">
    <property type="component" value="Unassembled WGS sequence"/>
</dbReference>
<organism evidence="1 2">
    <name type="scientific">Loigolactobacillus coryniformis subsp. coryniformis KCTC 3167 = DSM 20001</name>
    <dbReference type="NCBI Taxonomy" id="913848"/>
    <lineage>
        <taxon>Bacteria</taxon>
        <taxon>Bacillati</taxon>
        <taxon>Bacillota</taxon>
        <taxon>Bacilli</taxon>
        <taxon>Lactobacillales</taxon>
        <taxon>Lactobacillaceae</taxon>
        <taxon>Loigolactobacillus</taxon>
    </lineage>
</organism>
<proteinExistence type="predicted"/>
<reference evidence="1 2" key="1">
    <citation type="journal article" date="2015" name="Genome Announc.">
        <title>Expanding the biotechnology potential of lactobacilli through comparative genomics of 213 strains and associated genera.</title>
        <authorList>
            <person name="Sun Z."/>
            <person name="Harris H.M."/>
            <person name="McCann A."/>
            <person name="Guo C."/>
            <person name="Argimon S."/>
            <person name="Zhang W."/>
            <person name="Yang X."/>
            <person name="Jeffery I.B."/>
            <person name="Cooney J.C."/>
            <person name="Kagawa T.F."/>
            <person name="Liu W."/>
            <person name="Song Y."/>
            <person name="Salvetti E."/>
            <person name="Wrobel A."/>
            <person name="Rasinkangas P."/>
            <person name="Parkhill J."/>
            <person name="Rea M.C."/>
            <person name="O'Sullivan O."/>
            <person name="Ritari J."/>
            <person name="Douillard F.P."/>
            <person name="Paul Ross R."/>
            <person name="Yang R."/>
            <person name="Briner A.E."/>
            <person name="Felis G.E."/>
            <person name="de Vos W.M."/>
            <person name="Barrangou R."/>
            <person name="Klaenhammer T.R."/>
            <person name="Caufield P.W."/>
            <person name="Cui Y."/>
            <person name="Zhang H."/>
            <person name="O'Toole P.W."/>
        </authorList>
    </citation>
    <scope>NUCLEOTIDE SEQUENCE [LARGE SCALE GENOMIC DNA]</scope>
    <source>
        <strain evidence="1 2">DSM 20001</strain>
    </source>
</reference>
<evidence type="ECO:0000313" key="2">
    <source>
        <dbReference type="Proteomes" id="UP000051181"/>
    </source>
</evidence>
<dbReference type="eggNOG" id="ENOG5031MNI">
    <property type="taxonomic scope" value="Bacteria"/>
</dbReference>
<dbReference type="EMBL" id="AZCN01000090">
    <property type="protein sequence ID" value="KRK14305.1"/>
    <property type="molecule type" value="Genomic_DNA"/>
</dbReference>
<protein>
    <submittedName>
        <fullName evidence="1">Uncharacterized protein</fullName>
    </submittedName>
</protein>
<gene>
    <name evidence="1" type="ORF">FD22_GL002531</name>
</gene>